<dbReference type="InterPro" id="IPR029058">
    <property type="entry name" value="AB_hydrolase_fold"/>
</dbReference>
<feature type="chain" id="PRO_5045454662" evidence="1">
    <location>
        <begin position="21"/>
        <end position="461"/>
    </location>
</feature>
<dbReference type="PANTHER" id="PTHR31497:SF0">
    <property type="entry name" value="AUTOCRINE PROLIFERATION REPRESSOR PROTEIN A"/>
    <property type="match status" value="1"/>
</dbReference>
<evidence type="ECO:0000313" key="3">
    <source>
        <dbReference type="Proteomes" id="UP001575105"/>
    </source>
</evidence>
<proteinExistence type="predicted"/>
<dbReference type="Proteomes" id="UP001575105">
    <property type="component" value="Unassembled WGS sequence"/>
</dbReference>
<keyword evidence="1" id="KW-0732">Signal</keyword>
<organism evidence="2 3">
    <name type="scientific">Natronomicrosphaera hydrolytica</name>
    <dbReference type="NCBI Taxonomy" id="3242702"/>
    <lineage>
        <taxon>Bacteria</taxon>
        <taxon>Pseudomonadati</taxon>
        <taxon>Planctomycetota</taxon>
        <taxon>Phycisphaerae</taxon>
        <taxon>Phycisphaerales</taxon>
        <taxon>Phycisphaeraceae</taxon>
        <taxon>Natronomicrosphaera</taxon>
    </lineage>
</organism>
<dbReference type="EMBL" id="JBGUBD010000005">
    <property type="protein sequence ID" value="MFA9478632.1"/>
    <property type="molecule type" value="Genomic_DNA"/>
</dbReference>
<dbReference type="PIRSF" id="PIRSF014728">
    <property type="entry name" value="PqaA"/>
    <property type="match status" value="1"/>
</dbReference>
<evidence type="ECO:0000256" key="1">
    <source>
        <dbReference type="SAM" id="SignalP"/>
    </source>
</evidence>
<name>A0ABV4U705_9BACT</name>
<dbReference type="SUPFAM" id="SSF53474">
    <property type="entry name" value="alpha/beta-Hydrolases"/>
    <property type="match status" value="1"/>
</dbReference>
<evidence type="ECO:0000313" key="2">
    <source>
        <dbReference type="EMBL" id="MFA9478632.1"/>
    </source>
</evidence>
<reference evidence="2 3" key="1">
    <citation type="submission" date="2024-08" db="EMBL/GenBank/DDBJ databases">
        <title>Whole-genome sequencing of halo(alkali)philic microorganisms from hypersaline lakes.</title>
        <authorList>
            <person name="Sorokin D.Y."/>
            <person name="Merkel A.Y."/>
            <person name="Messina E."/>
            <person name="Yakimov M."/>
        </authorList>
    </citation>
    <scope>NUCLEOTIDE SEQUENCE [LARGE SCALE GENOMIC DNA]</scope>
    <source>
        <strain evidence="2 3">AB-hyl4</strain>
    </source>
</reference>
<feature type="signal peptide" evidence="1">
    <location>
        <begin position="1"/>
        <end position="20"/>
    </location>
</feature>
<protein>
    <submittedName>
        <fullName evidence="2">PhoPQ-activated pathogenicity-related family protein</fullName>
    </submittedName>
</protein>
<comment type="caution">
    <text evidence="2">The sequence shown here is derived from an EMBL/GenBank/DDBJ whole genome shotgun (WGS) entry which is preliminary data.</text>
</comment>
<dbReference type="InterPro" id="IPR009199">
    <property type="entry name" value="PhoPQ-act_pathogen-rel_PqaA"/>
</dbReference>
<gene>
    <name evidence="2" type="ORF">ACERK3_10025</name>
</gene>
<dbReference type="Gene3D" id="3.40.50.1820">
    <property type="entry name" value="alpha/beta hydrolase"/>
    <property type="match status" value="1"/>
</dbReference>
<dbReference type="Pfam" id="PF10142">
    <property type="entry name" value="PhoPQ_related"/>
    <property type="match status" value="2"/>
</dbReference>
<sequence length="461" mass="50675">MWYRLVVMMVLAASTGLALAVEQAAATETALRDYVERTDDTYSYELVQTQQLGNASRHDVRMQSQTWRDKAWQHWMTIIVPDNIEHAGKAVLMIGGGASNSEPPQGQQAAMAVTAANRLGVPVAMLQQVPNQPLFDGMYEDAAIAHTFQQYLLGERVAGGGGDVENGAGDDFDGGSDWPLLLPMVKSAVRAMDTFEQVLVHEHDLAIEAYVLTGASKRGWTSWLTAAVDDRVQAIAPMVIDVLNFSPQIHQQQATYGSTSPMIRDYTERGLIDALDTEPGRSLVDIVDPFAYRDELTLPKLIVLGTNDPYWTVDAANLYVDELAGPTHLAYVPNAGHGAGQQAGATLLAFAERVFTERAMPTVELTREPAADDESITLHVRWDESATRVTLWEAHSPNRDYRQAHWQSQTIETAGKQAEVTLTAPDEGWLAAFVQVHFDDGIGFTLSTPMTVLPEHFPFEP</sequence>
<dbReference type="RefSeq" id="WP_425345558.1">
    <property type="nucleotide sequence ID" value="NZ_JBGUBD010000005.1"/>
</dbReference>
<accession>A0ABV4U705</accession>
<dbReference type="PANTHER" id="PTHR31497">
    <property type="entry name" value="AUTOCRINE PROLIFERATION REPRESSOR PROTEIN A"/>
    <property type="match status" value="1"/>
</dbReference>
<keyword evidence="3" id="KW-1185">Reference proteome</keyword>